<accession>A0ABY4XMC1</accession>
<dbReference type="RefSeq" id="WP_235164431.1">
    <property type="nucleotide sequence ID" value="NZ_CP098805.1"/>
</dbReference>
<evidence type="ECO:0000313" key="1">
    <source>
        <dbReference type="EMBL" id="USJ31391.1"/>
    </source>
</evidence>
<organism evidence="1 2">
    <name type="scientific">Dyadobacter chenhuakuii</name>
    <dbReference type="NCBI Taxonomy" id="2909339"/>
    <lineage>
        <taxon>Bacteria</taxon>
        <taxon>Pseudomonadati</taxon>
        <taxon>Bacteroidota</taxon>
        <taxon>Cytophagia</taxon>
        <taxon>Cytophagales</taxon>
        <taxon>Spirosomataceae</taxon>
        <taxon>Dyadobacter</taxon>
    </lineage>
</organism>
<gene>
    <name evidence="1" type="ORF">NFI80_01355</name>
</gene>
<keyword evidence="2" id="KW-1185">Reference proteome</keyword>
<name>A0ABY4XMC1_9BACT</name>
<sequence>MRYFLSILFIIFIYNQVTAQRKFKSSQWEEWDQAAQQLEIGNFDMALSIYRLELDNPGFSYRFKQTQNLKNIYSEGLKLQKEGKFSEAIAMFKRHRSIDGVGSLGAFERKIEECIRLLGPPDNSKLKDLQRRNLAAEYSYKAYKKLLAMDIQGALKDYRLAKTFGNTSFLLGKKYEDDLHMIQEVVQWQQLVQQSIGKGLELEKVAYGKYRDIKGVPVLPSIETKIQIVIAQIEGKNVLLSLAQNCETDALLGYVQEHKSEFTQSATFVSKLRQYISIRNKIDTLSRRLDNAETVKSAFVSAEDMVHYFEDLPDEINRSLTRCLKNDKYRVNLGFSIMAVKNNDYEKAKHFLEVAKGIGLPEKENEITELEKAITSNTNCIGIDEFKTDMMLARNELKRCNLLASKKAWQAGELQLLDCDEKNKILQSYNSLLDSINRIGADMRSFNAFVANVKKSIQNGKYNEANNYIDRIKLLVVCDTLSRNLEIEPLINKIKNFRNRHKFALGASGSIGANKPMYKINDNEYDISYGITTTAGLQFSFRDPGSPSSILMSIEYFSTNYNSLNADDLALENFKVVGASGSINIKFHILQTGKIKPNIKIGAEGIIPVMYRYRNYSATIETSDKSQLNNFLLSGQGGIGLDIGKFSIDAYANYGLASIYDRSATNLSSTPNQEVNARFRRAGIRIGFWIF</sequence>
<evidence type="ECO:0000313" key="2">
    <source>
        <dbReference type="Proteomes" id="UP001055420"/>
    </source>
</evidence>
<dbReference type="EMBL" id="CP098805">
    <property type="protein sequence ID" value="USJ31391.1"/>
    <property type="molecule type" value="Genomic_DNA"/>
</dbReference>
<proteinExistence type="predicted"/>
<dbReference type="Proteomes" id="UP001055420">
    <property type="component" value="Chromosome"/>
</dbReference>
<reference evidence="1" key="1">
    <citation type="submission" date="2022-06" db="EMBL/GenBank/DDBJ databases">
        <title>Novel species in genus Dyadobacter.</title>
        <authorList>
            <person name="Ma C."/>
        </authorList>
    </citation>
    <scope>NUCLEOTIDE SEQUENCE</scope>
    <source>
        <strain evidence="1">CY22</strain>
    </source>
</reference>
<protein>
    <submittedName>
        <fullName evidence="1">PorT family protein</fullName>
    </submittedName>
</protein>